<accession>A0A9W9Z237</accession>
<dbReference type="Proteomes" id="UP001163046">
    <property type="component" value="Unassembled WGS sequence"/>
</dbReference>
<feature type="signal peptide" evidence="2">
    <location>
        <begin position="1"/>
        <end position="26"/>
    </location>
</feature>
<gene>
    <name evidence="3" type="ORF">OS493_011169</name>
</gene>
<feature type="region of interest" description="Disordered" evidence="1">
    <location>
        <begin position="152"/>
        <end position="205"/>
    </location>
</feature>
<evidence type="ECO:0000313" key="3">
    <source>
        <dbReference type="EMBL" id="KAJ7373566.1"/>
    </source>
</evidence>
<feature type="compositionally biased region" description="Polar residues" evidence="1">
    <location>
        <begin position="174"/>
        <end position="195"/>
    </location>
</feature>
<evidence type="ECO:0000256" key="1">
    <source>
        <dbReference type="SAM" id="MobiDB-lite"/>
    </source>
</evidence>
<evidence type="ECO:0000256" key="2">
    <source>
        <dbReference type="SAM" id="SignalP"/>
    </source>
</evidence>
<evidence type="ECO:0000313" key="4">
    <source>
        <dbReference type="Proteomes" id="UP001163046"/>
    </source>
</evidence>
<dbReference type="AlphaFoldDB" id="A0A9W9Z237"/>
<sequence length="290" mass="32653">MGRWQTVMVTVFFVLLVMLQFSSVEAKKRKKPTLRQLCNDSGSDSGSRKMNIVELHAFFDLSKAFACLKMETCLTLGYPICFVEDTPDLGRENLNNCNLWNLLLQVLQTNRKIEPVRSEYPGSNAKFRTDHSWDEAVSTLCHNAKNVFRFTSGDTGEEGNTSNNGTSKNSSSTDITQDTGARTNRSTAVPTNGRTGKSRQGGPFNRLIRKLLRSNRHKTNSNLSCGVLDGCTRICFGQNEKFTNVSDCSTFKIECTSKKLFRRSPSRKKQKGERRKQKGKGRKKPARSEK</sequence>
<reference evidence="3" key="1">
    <citation type="submission" date="2023-01" db="EMBL/GenBank/DDBJ databases">
        <title>Genome assembly of the deep-sea coral Lophelia pertusa.</title>
        <authorList>
            <person name="Herrera S."/>
            <person name="Cordes E."/>
        </authorList>
    </citation>
    <scope>NUCLEOTIDE SEQUENCE</scope>
    <source>
        <strain evidence="3">USNM1676648</strain>
        <tissue evidence="3">Polyp</tissue>
    </source>
</reference>
<dbReference type="OrthoDB" id="5975729at2759"/>
<keyword evidence="4" id="KW-1185">Reference proteome</keyword>
<feature type="chain" id="PRO_5040737993" evidence="2">
    <location>
        <begin position="27"/>
        <end position="290"/>
    </location>
</feature>
<protein>
    <submittedName>
        <fullName evidence="3">Uncharacterized protein</fullName>
    </submittedName>
</protein>
<feature type="compositionally biased region" description="Low complexity" evidence="1">
    <location>
        <begin position="159"/>
        <end position="173"/>
    </location>
</feature>
<comment type="caution">
    <text evidence="3">The sequence shown here is derived from an EMBL/GenBank/DDBJ whole genome shotgun (WGS) entry which is preliminary data.</text>
</comment>
<proteinExistence type="predicted"/>
<organism evidence="3 4">
    <name type="scientific">Desmophyllum pertusum</name>
    <dbReference type="NCBI Taxonomy" id="174260"/>
    <lineage>
        <taxon>Eukaryota</taxon>
        <taxon>Metazoa</taxon>
        <taxon>Cnidaria</taxon>
        <taxon>Anthozoa</taxon>
        <taxon>Hexacorallia</taxon>
        <taxon>Scleractinia</taxon>
        <taxon>Caryophylliina</taxon>
        <taxon>Caryophylliidae</taxon>
        <taxon>Desmophyllum</taxon>
    </lineage>
</organism>
<keyword evidence="2" id="KW-0732">Signal</keyword>
<feature type="region of interest" description="Disordered" evidence="1">
    <location>
        <begin position="259"/>
        <end position="290"/>
    </location>
</feature>
<name>A0A9W9Z237_9CNID</name>
<dbReference type="EMBL" id="MU826830">
    <property type="protein sequence ID" value="KAJ7373566.1"/>
    <property type="molecule type" value="Genomic_DNA"/>
</dbReference>